<keyword evidence="2" id="KW-0812">Transmembrane</keyword>
<dbReference type="EMBL" id="AJVK01036869">
    <property type="status" value="NOT_ANNOTATED_CDS"/>
    <property type="molecule type" value="Genomic_DNA"/>
</dbReference>
<dbReference type="SMART" id="SM00240">
    <property type="entry name" value="FHA"/>
    <property type="match status" value="1"/>
</dbReference>
<dbReference type="Gene3D" id="2.60.200.20">
    <property type="match status" value="1"/>
</dbReference>
<dbReference type="AlphaFoldDB" id="A0A1B0DM41"/>
<dbReference type="EnsemblMetazoa" id="PPAI009431-RA">
    <property type="protein sequence ID" value="PPAI009431-PA"/>
    <property type="gene ID" value="PPAI009431"/>
</dbReference>
<reference evidence="3" key="1">
    <citation type="submission" date="2022-08" db="UniProtKB">
        <authorList>
            <consortium name="EnsemblMetazoa"/>
        </authorList>
    </citation>
    <scope>IDENTIFICATION</scope>
    <source>
        <strain evidence="3">Israel</strain>
    </source>
</reference>
<dbReference type="Pfam" id="PF00498">
    <property type="entry name" value="FHA"/>
    <property type="match status" value="1"/>
</dbReference>
<keyword evidence="2" id="KW-0472">Membrane</keyword>
<evidence type="ECO:0000313" key="3">
    <source>
        <dbReference type="EnsemblMetazoa" id="PPAI009431-PA"/>
    </source>
</evidence>
<evidence type="ECO:0000256" key="2">
    <source>
        <dbReference type="SAM" id="Phobius"/>
    </source>
</evidence>
<dbReference type="VEuPathDB" id="VectorBase:PPAI009431"/>
<feature type="region of interest" description="Disordered" evidence="1">
    <location>
        <begin position="587"/>
        <end position="629"/>
    </location>
</feature>
<keyword evidence="2" id="KW-1133">Transmembrane helix</keyword>
<proteinExistence type="predicted"/>
<organism evidence="3 4">
    <name type="scientific">Phlebotomus papatasi</name>
    <name type="common">Sandfly</name>
    <dbReference type="NCBI Taxonomy" id="29031"/>
    <lineage>
        <taxon>Eukaryota</taxon>
        <taxon>Metazoa</taxon>
        <taxon>Ecdysozoa</taxon>
        <taxon>Arthropoda</taxon>
        <taxon>Hexapoda</taxon>
        <taxon>Insecta</taxon>
        <taxon>Pterygota</taxon>
        <taxon>Neoptera</taxon>
        <taxon>Endopterygota</taxon>
        <taxon>Diptera</taxon>
        <taxon>Nematocera</taxon>
        <taxon>Psychodoidea</taxon>
        <taxon>Psychodidae</taxon>
        <taxon>Phlebotomus</taxon>
        <taxon>Phlebotomus</taxon>
    </lineage>
</organism>
<name>A0A1B0DM41_PHLPP</name>
<feature type="compositionally biased region" description="Basic and acidic residues" evidence="1">
    <location>
        <begin position="620"/>
        <end position="629"/>
    </location>
</feature>
<dbReference type="VEuPathDB" id="VectorBase:PPAPM1_010357"/>
<keyword evidence="4" id="KW-1185">Reference proteome</keyword>
<sequence>DREGLFYAFLKKISIFVIFLVVNTVYSSYLTIHRTSKMFYVPRLELEGQGQRILKLLPDYNIVGSQKSKSHNSIVLDDESIDGKHSLLFFNLMQNTTEILDLASESGTFVNDEKLPIATWRSLEHGQKVMFGGVKGTFLTECGGKDLRDYTPSPHEDPTVLPVSQFCQFPRQTKEILVPATQYDDTCPEADQSIEHITLSETQKSHESSRESFWGSLGDIDKIDNELDRKLDALAEPVDPAKIGEKSFKIIPETQESPLTEKGPQEHFVLPETQAPRNLSRNFDEDACEQITQIFKPLPTDIVFPDIESQNLLADFGEPQKVPEQRAVEIGEVTVIEKKNSSLDVSHQLISLDDGQETDCEEELSEIELKTPKKLNEKLNEREGSVTPELEELHQTEKSEHLDKFTIPNLPIVQLRRLNVPVNGNANVYDEATQEMSKTPYDIPTQAFPSTSASSGITQPFDRKIFPTKDPIEAYLAATQVNINPIEQRNGSILRLSEISSDDLSQSSQTSTPPCAIKLPSADDVAKFLRKHPTTLKRKASVQNLFPESSDEEDLPTVYSEAISAKTPKKELSAVVAQRLKQISILDSPDSSMFEPELNPSKAAPIRRNLSKKSSLAKEVPPKKPPETH</sequence>
<accession>A0A1B0DM41</accession>
<evidence type="ECO:0000313" key="4">
    <source>
        <dbReference type="Proteomes" id="UP000092462"/>
    </source>
</evidence>
<dbReference type="Proteomes" id="UP000092462">
    <property type="component" value="Unassembled WGS sequence"/>
</dbReference>
<feature type="transmembrane region" description="Helical" evidence="2">
    <location>
        <begin position="13"/>
        <end position="32"/>
    </location>
</feature>
<protein>
    <submittedName>
        <fullName evidence="3">Uncharacterized protein</fullName>
    </submittedName>
</protein>
<evidence type="ECO:0000256" key="1">
    <source>
        <dbReference type="SAM" id="MobiDB-lite"/>
    </source>
</evidence>
<dbReference type="InterPro" id="IPR008984">
    <property type="entry name" value="SMAD_FHA_dom_sf"/>
</dbReference>
<dbReference type="PROSITE" id="PS50006">
    <property type="entry name" value="FHA_DOMAIN"/>
    <property type="match status" value="1"/>
</dbReference>
<dbReference type="SUPFAM" id="SSF49879">
    <property type="entry name" value="SMAD/FHA domain"/>
    <property type="match status" value="1"/>
</dbReference>
<dbReference type="InterPro" id="IPR000253">
    <property type="entry name" value="FHA_dom"/>
</dbReference>